<dbReference type="PROSITE" id="PS00108">
    <property type="entry name" value="PROTEIN_KINASE_ST"/>
    <property type="match status" value="1"/>
</dbReference>
<dbReference type="GO" id="GO:0006952">
    <property type="term" value="P:defense response"/>
    <property type="evidence" value="ECO:0007669"/>
    <property type="project" value="UniProtKB-ARBA"/>
</dbReference>
<evidence type="ECO:0000256" key="19">
    <source>
        <dbReference type="ARBA" id="ARBA00047899"/>
    </source>
</evidence>
<evidence type="ECO:0000256" key="6">
    <source>
        <dbReference type="ARBA" id="ARBA00022553"/>
    </source>
</evidence>
<name>A0A2G9HJE8_9LAMI</name>
<feature type="signal peptide" evidence="23">
    <location>
        <begin position="1"/>
        <end position="28"/>
    </location>
</feature>
<comment type="catalytic activity">
    <reaction evidence="19">
        <text>L-threonyl-[protein] + ATP = O-phospho-L-threonyl-[protein] + ADP + H(+)</text>
        <dbReference type="Rhea" id="RHEA:46608"/>
        <dbReference type="Rhea" id="RHEA-COMP:11060"/>
        <dbReference type="Rhea" id="RHEA-COMP:11605"/>
        <dbReference type="ChEBI" id="CHEBI:15378"/>
        <dbReference type="ChEBI" id="CHEBI:30013"/>
        <dbReference type="ChEBI" id="CHEBI:30616"/>
        <dbReference type="ChEBI" id="CHEBI:61977"/>
        <dbReference type="ChEBI" id="CHEBI:456216"/>
        <dbReference type="EC" id="2.7.11.1"/>
    </reaction>
</comment>
<evidence type="ECO:0000313" key="26">
    <source>
        <dbReference type="Proteomes" id="UP000231279"/>
    </source>
</evidence>
<evidence type="ECO:0000256" key="13">
    <source>
        <dbReference type="ARBA" id="ARBA00022777"/>
    </source>
</evidence>
<dbReference type="PROSITE" id="PS00107">
    <property type="entry name" value="PROTEIN_KINASE_ATP"/>
    <property type="match status" value="1"/>
</dbReference>
<dbReference type="GO" id="GO:0051707">
    <property type="term" value="P:response to other organism"/>
    <property type="evidence" value="ECO:0007669"/>
    <property type="project" value="UniProtKB-ARBA"/>
</dbReference>
<sequence length="1014" mass="111507">MDFLGNFKITTIHFIIMLLLASLQILLSSPLSIATDKEALISFKSQISIELPNNPLTTWDQNFSPCNWTGVSCHKLGRRVVGLKLSGLGITGSISPYLGNLSFLRSLELQNNQLSGKIPDQLGNLFHLKTLNLSFNSIEGVIPSHISRCKDLRSLDLMQNQLSGRIPEQISQLEELQLLNLARNQLSGDFPSSLTNISSLVNLNLGTNSLSGAIPSEISRLVNLRFLDLTINNLSGDVPLSIYNMSSLVYLALASNNLWGELPGDIGIKLPNLLGLNFCFNKFTGKIPWSLHNLTNIKIIRLAHNLLHGNLPPGLGNLPNLEMYNIGFNSIVSSGQRGLDFLELLTNSTSLNFLAIDFNLLEGAIPKSIGNLSKVLTKFYMGGNDIYGIIPSSIGELKALELLNLSYSSLSGEIPKEIGSLQELRVLGLANNMLSGELPDSLGNLRLLTKIDLSKNKLVGRISKTYGNLESLISMDLSDNMLNGSIPAELINLPRLSAFLNLSQNQLTGPLPSEIGLLENVAIINISDNRLSGNIPESIGRCKSLEKLSLSRNTLSGLIPDTLGSLKGLEVLDLSSNQLSGPIPSDLTNLQSLQILNLSFNNLEGKTPTGGIFSDPSKSVDLERNRNLCSGLSCNTSRGRKLTSLIIIIIVITAVITLCFSVGLICYVMKRKGMMIKNSFDQSVKGQPQMISYKELRLATDNFNQENLIGRGSFGFVYKGFVLGAAMAVKVLDSAITKSRKTFLAECEALRNVRHRNLIKLITVCSSINSKNEEFLALIFEYMSNGSLDDWIGGKRRHENGMKLNMFERLRCVIGIASAIHYLHNEREVQIVHCDLKPSNVLLDSDMTPKVADFGLAKLLLDSNNEVSASSTHALRGSIGYIPPEYGYGEKPSTAGDVYSYGILLLELFTGKSPTHEIFKGGLSLKSWVQDQFPTNLEQVSDIELLQQMNDSRDDDDEYCSKPQSLRDCLITIFGVGLSCTAESPDKRITIIDALWKLKNVEKILQKHDFHHDW</sequence>
<dbReference type="GO" id="GO:0106310">
    <property type="term" value="F:protein serine kinase activity"/>
    <property type="evidence" value="ECO:0007669"/>
    <property type="project" value="RHEA"/>
</dbReference>
<dbReference type="FunFam" id="3.80.10.10:FF:000101">
    <property type="entry name" value="LRR receptor-like serine/threonine-protein kinase ERECTA"/>
    <property type="match status" value="1"/>
</dbReference>
<dbReference type="FunFam" id="1.10.510.10:FF:000358">
    <property type="entry name" value="Putative leucine-rich repeat receptor-like serine/threonine-protein kinase"/>
    <property type="match status" value="1"/>
</dbReference>
<evidence type="ECO:0000256" key="12">
    <source>
        <dbReference type="ARBA" id="ARBA00022741"/>
    </source>
</evidence>
<dbReference type="SUPFAM" id="SSF56112">
    <property type="entry name" value="Protein kinase-like (PK-like)"/>
    <property type="match status" value="1"/>
</dbReference>
<feature type="domain" description="Protein kinase" evidence="24">
    <location>
        <begin position="703"/>
        <end position="1014"/>
    </location>
</feature>
<protein>
    <recommendedName>
        <fullName evidence="3">non-specific serine/threonine protein kinase</fullName>
        <ecNumber evidence="3">2.7.11.1</ecNumber>
    </recommendedName>
</protein>
<feature type="binding site" evidence="21">
    <location>
        <position position="730"/>
    </location>
    <ligand>
        <name>ATP</name>
        <dbReference type="ChEBI" id="CHEBI:30616"/>
    </ligand>
</feature>
<dbReference type="InterPro" id="IPR051716">
    <property type="entry name" value="Plant_RL_S/T_kinase"/>
</dbReference>
<evidence type="ECO:0000256" key="11">
    <source>
        <dbReference type="ARBA" id="ARBA00022737"/>
    </source>
</evidence>
<dbReference type="InterPro" id="IPR055414">
    <property type="entry name" value="LRR_R13L4/SHOC2-like"/>
</dbReference>
<dbReference type="PANTHER" id="PTHR48053:SF136">
    <property type="entry name" value="PROTEIN KINASE, PLANT-TYPE, PUTATIVE-RELATED"/>
    <property type="match status" value="1"/>
</dbReference>
<keyword evidence="8 25" id="KW-0808">Transferase</keyword>
<keyword evidence="6" id="KW-0597">Phosphoprotein</keyword>
<evidence type="ECO:0000256" key="17">
    <source>
        <dbReference type="ARBA" id="ARBA00023170"/>
    </source>
</evidence>
<dbReference type="InterPro" id="IPR017441">
    <property type="entry name" value="Protein_kinase_ATP_BS"/>
</dbReference>
<feature type="transmembrane region" description="Helical" evidence="22">
    <location>
        <begin position="642"/>
        <end position="668"/>
    </location>
</feature>
<keyword evidence="5 25" id="KW-0723">Serine/threonine-protein kinase</keyword>
<evidence type="ECO:0000256" key="2">
    <source>
        <dbReference type="ARBA" id="ARBA00008684"/>
    </source>
</evidence>
<dbReference type="EMBL" id="NKXS01001673">
    <property type="protein sequence ID" value="PIN17420.1"/>
    <property type="molecule type" value="Genomic_DNA"/>
</dbReference>
<evidence type="ECO:0000256" key="22">
    <source>
        <dbReference type="SAM" id="Phobius"/>
    </source>
</evidence>
<dbReference type="Gene3D" id="1.10.510.10">
    <property type="entry name" value="Transferase(Phosphotransferase) domain 1"/>
    <property type="match status" value="1"/>
</dbReference>
<dbReference type="Pfam" id="PF00560">
    <property type="entry name" value="LRR_1"/>
    <property type="match status" value="5"/>
</dbReference>
<feature type="chain" id="PRO_5013560520" description="non-specific serine/threonine protein kinase" evidence="23">
    <location>
        <begin position="29"/>
        <end position="1014"/>
    </location>
</feature>
<dbReference type="PROSITE" id="PS50011">
    <property type="entry name" value="PROTEIN_KINASE_DOM"/>
    <property type="match status" value="1"/>
</dbReference>
<dbReference type="InterPro" id="IPR003591">
    <property type="entry name" value="Leu-rich_rpt_typical-subtyp"/>
</dbReference>
<evidence type="ECO:0000256" key="10">
    <source>
        <dbReference type="ARBA" id="ARBA00022729"/>
    </source>
</evidence>
<keyword evidence="7" id="KW-0433">Leucine-rich repeat</keyword>
<dbReference type="InterPro" id="IPR032675">
    <property type="entry name" value="LRR_dom_sf"/>
</dbReference>
<keyword evidence="17" id="KW-0675">Receptor</keyword>
<evidence type="ECO:0000256" key="20">
    <source>
        <dbReference type="ARBA" id="ARBA00048679"/>
    </source>
</evidence>
<keyword evidence="11" id="KW-0677">Repeat</keyword>
<dbReference type="Pfam" id="PF13855">
    <property type="entry name" value="LRR_8"/>
    <property type="match status" value="1"/>
</dbReference>
<keyword evidence="9 22" id="KW-0812">Transmembrane</keyword>
<dbReference type="InterPro" id="IPR008271">
    <property type="entry name" value="Ser/Thr_kinase_AS"/>
</dbReference>
<dbReference type="InterPro" id="IPR011009">
    <property type="entry name" value="Kinase-like_dom_sf"/>
</dbReference>
<evidence type="ECO:0000256" key="5">
    <source>
        <dbReference type="ARBA" id="ARBA00022527"/>
    </source>
</evidence>
<dbReference type="Pfam" id="PF23598">
    <property type="entry name" value="LRR_14"/>
    <property type="match status" value="1"/>
</dbReference>
<dbReference type="SMART" id="SM00369">
    <property type="entry name" value="LRR_TYP"/>
    <property type="match status" value="9"/>
</dbReference>
<proteinExistence type="inferred from homology"/>
<evidence type="ECO:0000256" key="7">
    <source>
        <dbReference type="ARBA" id="ARBA00022614"/>
    </source>
</evidence>
<keyword evidence="26" id="KW-1185">Reference proteome</keyword>
<evidence type="ECO:0000256" key="15">
    <source>
        <dbReference type="ARBA" id="ARBA00022989"/>
    </source>
</evidence>
<keyword evidence="13 25" id="KW-0418">Kinase</keyword>
<dbReference type="FunFam" id="3.80.10.10:FF:000288">
    <property type="entry name" value="LRR receptor-like serine/threonine-protein kinase EFR"/>
    <property type="match status" value="1"/>
</dbReference>
<dbReference type="GO" id="GO:0005886">
    <property type="term" value="C:plasma membrane"/>
    <property type="evidence" value="ECO:0007669"/>
    <property type="project" value="UniProtKB-SubCell"/>
</dbReference>
<keyword evidence="10 23" id="KW-0732">Signal</keyword>
<comment type="subcellular location">
    <subcellularLocation>
        <location evidence="1">Cell membrane</location>
        <topology evidence="1">Single-pass type I membrane protein</topology>
    </subcellularLocation>
</comment>
<keyword evidence="18" id="KW-0325">Glycoprotein</keyword>
<keyword evidence="15 22" id="KW-1133">Transmembrane helix</keyword>
<reference evidence="26" key="1">
    <citation type="journal article" date="2018" name="Gigascience">
        <title>Genome assembly of the Pink Ipe (Handroanthus impetiginosus, Bignoniaceae), a highly valued, ecologically keystone Neotropical timber forest tree.</title>
        <authorList>
            <person name="Silva-Junior O.B."/>
            <person name="Grattapaglia D."/>
            <person name="Novaes E."/>
            <person name="Collevatti R.G."/>
        </authorList>
    </citation>
    <scope>NUCLEOTIDE SEQUENCE [LARGE SCALE GENOMIC DNA]</scope>
    <source>
        <strain evidence="26">cv. UFG-1</strain>
    </source>
</reference>
<dbReference type="FunFam" id="3.80.10.10:FF:000470">
    <property type="entry name" value="LRR receptor-like serine/threonine-protein kinase RPK2"/>
    <property type="match status" value="1"/>
</dbReference>
<dbReference type="SUPFAM" id="SSF52058">
    <property type="entry name" value="L domain-like"/>
    <property type="match status" value="2"/>
</dbReference>
<dbReference type="GO" id="GO:0005524">
    <property type="term" value="F:ATP binding"/>
    <property type="evidence" value="ECO:0007669"/>
    <property type="project" value="UniProtKB-UniRule"/>
</dbReference>
<accession>A0A2G9HJE8</accession>
<dbReference type="InterPro" id="IPR001611">
    <property type="entry name" value="Leu-rich_rpt"/>
</dbReference>
<keyword evidence="14 21" id="KW-0067">ATP-binding</keyword>
<dbReference type="InterPro" id="IPR000719">
    <property type="entry name" value="Prot_kinase_dom"/>
</dbReference>
<dbReference type="EC" id="2.7.11.1" evidence="3"/>
<evidence type="ECO:0000313" key="25">
    <source>
        <dbReference type="EMBL" id="PIN17420.1"/>
    </source>
</evidence>
<evidence type="ECO:0000256" key="14">
    <source>
        <dbReference type="ARBA" id="ARBA00022840"/>
    </source>
</evidence>
<evidence type="ECO:0000256" key="23">
    <source>
        <dbReference type="SAM" id="SignalP"/>
    </source>
</evidence>
<dbReference type="GO" id="GO:0004674">
    <property type="term" value="F:protein serine/threonine kinase activity"/>
    <property type="evidence" value="ECO:0007669"/>
    <property type="project" value="UniProtKB-KW"/>
</dbReference>
<evidence type="ECO:0000256" key="18">
    <source>
        <dbReference type="ARBA" id="ARBA00023180"/>
    </source>
</evidence>
<dbReference type="Gene3D" id="3.80.10.10">
    <property type="entry name" value="Ribonuclease Inhibitor"/>
    <property type="match status" value="3"/>
</dbReference>
<gene>
    <name evidence="25" type="ORF">CDL12_09921</name>
</gene>
<dbReference type="PRINTS" id="PR00019">
    <property type="entry name" value="LEURICHRPT"/>
</dbReference>
<evidence type="ECO:0000256" key="4">
    <source>
        <dbReference type="ARBA" id="ARBA00022475"/>
    </source>
</evidence>
<keyword evidence="16 22" id="KW-0472">Membrane</keyword>
<evidence type="ECO:0000256" key="16">
    <source>
        <dbReference type="ARBA" id="ARBA00023136"/>
    </source>
</evidence>
<dbReference type="InterPro" id="IPR013210">
    <property type="entry name" value="LRR_N_plant-typ"/>
</dbReference>
<dbReference type="Gene3D" id="3.30.200.20">
    <property type="entry name" value="Phosphorylase Kinase, domain 1"/>
    <property type="match status" value="1"/>
</dbReference>
<dbReference type="Proteomes" id="UP000231279">
    <property type="component" value="Unassembled WGS sequence"/>
</dbReference>
<organism evidence="25 26">
    <name type="scientific">Handroanthus impetiginosus</name>
    <dbReference type="NCBI Taxonomy" id="429701"/>
    <lineage>
        <taxon>Eukaryota</taxon>
        <taxon>Viridiplantae</taxon>
        <taxon>Streptophyta</taxon>
        <taxon>Embryophyta</taxon>
        <taxon>Tracheophyta</taxon>
        <taxon>Spermatophyta</taxon>
        <taxon>Magnoliopsida</taxon>
        <taxon>eudicotyledons</taxon>
        <taxon>Gunneridae</taxon>
        <taxon>Pentapetalae</taxon>
        <taxon>asterids</taxon>
        <taxon>lamiids</taxon>
        <taxon>Lamiales</taxon>
        <taxon>Bignoniaceae</taxon>
        <taxon>Crescentiina</taxon>
        <taxon>Tabebuia alliance</taxon>
        <taxon>Handroanthus</taxon>
    </lineage>
</organism>
<evidence type="ECO:0000256" key="8">
    <source>
        <dbReference type="ARBA" id="ARBA00022679"/>
    </source>
</evidence>
<dbReference type="GO" id="GO:0051606">
    <property type="term" value="P:detection of stimulus"/>
    <property type="evidence" value="ECO:0007669"/>
    <property type="project" value="UniProtKB-ARBA"/>
</dbReference>
<keyword evidence="12 21" id="KW-0547">Nucleotide-binding</keyword>
<evidence type="ECO:0000256" key="21">
    <source>
        <dbReference type="PROSITE-ProRule" id="PRU10141"/>
    </source>
</evidence>
<dbReference type="PANTHER" id="PTHR48053">
    <property type="entry name" value="LEUCINE RICH REPEAT FAMILY PROTEIN, EXPRESSED"/>
    <property type="match status" value="1"/>
</dbReference>
<dbReference type="STRING" id="429701.A0A2G9HJE8"/>
<evidence type="ECO:0000259" key="24">
    <source>
        <dbReference type="PROSITE" id="PS50011"/>
    </source>
</evidence>
<comment type="catalytic activity">
    <reaction evidence="20">
        <text>L-seryl-[protein] + ATP = O-phospho-L-seryl-[protein] + ADP + H(+)</text>
        <dbReference type="Rhea" id="RHEA:17989"/>
        <dbReference type="Rhea" id="RHEA-COMP:9863"/>
        <dbReference type="Rhea" id="RHEA-COMP:11604"/>
        <dbReference type="ChEBI" id="CHEBI:15378"/>
        <dbReference type="ChEBI" id="CHEBI:29999"/>
        <dbReference type="ChEBI" id="CHEBI:30616"/>
        <dbReference type="ChEBI" id="CHEBI:83421"/>
        <dbReference type="ChEBI" id="CHEBI:456216"/>
        <dbReference type="EC" id="2.7.11.1"/>
    </reaction>
</comment>
<dbReference type="Pfam" id="PF08263">
    <property type="entry name" value="LRRNT_2"/>
    <property type="match status" value="1"/>
</dbReference>
<dbReference type="OrthoDB" id="906048at2759"/>
<comment type="similarity">
    <text evidence="2">Belongs to the protein kinase superfamily. Ser/Thr protein kinase family.</text>
</comment>
<evidence type="ECO:0000256" key="1">
    <source>
        <dbReference type="ARBA" id="ARBA00004251"/>
    </source>
</evidence>
<dbReference type="Pfam" id="PF00069">
    <property type="entry name" value="Pkinase"/>
    <property type="match status" value="1"/>
</dbReference>
<dbReference type="AlphaFoldDB" id="A0A2G9HJE8"/>
<evidence type="ECO:0000256" key="9">
    <source>
        <dbReference type="ARBA" id="ARBA00022692"/>
    </source>
</evidence>
<comment type="caution">
    <text evidence="25">The sequence shown here is derived from an EMBL/GenBank/DDBJ whole genome shotgun (WGS) entry which is preliminary data.</text>
</comment>
<dbReference type="SMART" id="SM00220">
    <property type="entry name" value="S_TKc"/>
    <property type="match status" value="1"/>
</dbReference>
<keyword evidence="4" id="KW-1003">Cell membrane</keyword>
<evidence type="ECO:0000256" key="3">
    <source>
        <dbReference type="ARBA" id="ARBA00012513"/>
    </source>
</evidence>